<proteinExistence type="predicted"/>
<organism evidence="1">
    <name type="scientific">Enterobacter mori</name>
    <dbReference type="NCBI Taxonomy" id="539813"/>
    <lineage>
        <taxon>Bacteria</taxon>
        <taxon>Pseudomonadati</taxon>
        <taxon>Pseudomonadota</taxon>
        <taxon>Gammaproteobacteria</taxon>
        <taxon>Enterobacterales</taxon>
        <taxon>Enterobacteriaceae</taxon>
        <taxon>Enterobacter</taxon>
    </lineage>
</organism>
<gene>
    <name evidence="1" type="ORF">IDM36_07095</name>
</gene>
<dbReference type="EMBL" id="CP061801">
    <property type="protein sequence ID" value="QPK01873.1"/>
    <property type="molecule type" value="Genomic_DNA"/>
</dbReference>
<evidence type="ECO:0000313" key="1">
    <source>
        <dbReference type="EMBL" id="QPK01873.1"/>
    </source>
</evidence>
<dbReference type="AlphaFoldDB" id="A0A7T0DYP6"/>
<protein>
    <submittedName>
        <fullName evidence="1">Uncharacterized protein</fullName>
    </submittedName>
</protein>
<sequence>MATKKSTQNAISPELQSFIDEIAARYQPDPEALHRRIENAETRYNRYQNFTDIPARLVDKLQSLILEGWRFHLAGPASVIANPSMISVTLQKPLPLIEQELEALRVKTSETYHNELIDSMELAIDTLIAEAAEDARRQAEEQAIANQSAMRGQLRNLLKQGIV</sequence>
<name>A0A7T0DYP6_9ENTR</name>
<accession>A0A7T0DYP6</accession>
<reference evidence="1" key="1">
    <citation type="submission" date="2020-09" db="EMBL/GenBank/DDBJ databases">
        <title>First Report of a novel Colistin-Resistant species of Enterobacter cloacae complex Producing MCR-5 isolated from hospital sewage water.</title>
        <authorList>
            <person name="Zhou K."/>
        </authorList>
    </citation>
    <scope>NUCLEOTIDE SEQUENCE [LARGE SCALE GENOMIC DNA]</scope>
    <source>
        <strain evidence="1">HSW1412</strain>
    </source>
</reference>